<evidence type="ECO:0000313" key="3">
    <source>
        <dbReference type="EMBL" id="PJZ70691.1"/>
    </source>
</evidence>
<evidence type="ECO:0000313" key="4">
    <source>
        <dbReference type="EMBL" id="PJZ73901.1"/>
    </source>
</evidence>
<feature type="domain" description="DUF547" evidence="2">
    <location>
        <begin position="76"/>
        <end position="186"/>
    </location>
</feature>
<gene>
    <name evidence="3" type="ORF">CH360_03965</name>
    <name evidence="4" type="ORF">CH373_07105</name>
</gene>
<dbReference type="Proteomes" id="UP000231962">
    <property type="component" value="Unassembled WGS sequence"/>
</dbReference>
<keyword evidence="5" id="KW-1185">Reference proteome</keyword>
<keyword evidence="1" id="KW-0812">Transmembrane</keyword>
<dbReference type="EMBL" id="NPDY01000002">
    <property type="protein sequence ID" value="PJZ70691.1"/>
    <property type="molecule type" value="Genomic_DNA"/>
</dbReference>
<sequence>MIDGLRFLRIQYILLFLFITPVSSILAFDHNHLAWDLLLKKNVKNGLVDYVSFQQDAKKLNEYLSSISSVSGQTYSQFSENQKLAFLINAYNAFTVKLVVDNYPVKSIKDIGGFLGSPWKKEFFTLLGEKHHLDWIEHEKLRKDFREPRIHFAINCASMGCPPLLGESFKADLIRDQLKKITRSFLKDPHKNNFDASKKVLYLSKIMDWFKEDFTREGATLIDFYNRNSGASIPMDTKIQFNDYDWDLNQTR</sequence>
<accession>A0A2M9ZPI0</accession>
<keyword evidence="1" id="KW-1133">Transmembrane helix</keyword>
<feature type="transmembrane region" description="Helical" evidence="1">
    <location>
        <begin position="12"/>
        <end position="28"/>
    </location>
</feature>
<protein>
    <recommendedName>
        <fullName evidence="2">DUF547 domain-containing protein</fullName>
    </recommendedName>
</protein>
<dbReference type="AlphaFoldDB" id="A0A2M9ZPI0"/>
<keyword evidence="1" id="KW-0472">Membrane</keyword>
<name>A0A2M9ZPI0_9LEPT</name>
<dbReference type="PANTHER" id="PTHR46361">
    <property type="entry name" value="ELECTRON CARRIER/ PROTEIN DISULFIDE OXIDOREDUCTASE"/>
    <property type="match status" value="1"/>
</dbReference>
<dbReference type="RefSeq" id="WP_100712697.1">
    <property type="nucleotide sequence ID" value="NZ_NPDY01000002.1"/>
</dbReference>
<dbReference type="Pfam" id="PF04784">
    <property type="entry name" value="DUF547"/>
    <property type="match status" value="1"/>
</dbReference>
<evidence type="ECO:0000259" key="2">
    <source>
        <dbReference type="Pfam" id="PF04784"/>
    </source>
</evidence>
<organism evidence="4 6">
    <name type="scientific">Leptospira perolatii</name>
    <dbReference type="NCBI Taxonomy" id="2023191"/>
    <lineage>
        <taxon>Bacteria</taxon>
        <taxon>Pseudomonadati</taxon>
        <taxon>Spirochaetota</taxon>
        <taxon>Spirochaetia</taxon>
        <taxon>Leptospirales</taxon>
        <taxon>Leptospiraceae</taxon>
        <taxon>Leptospira</taxon>
    </lineage>
</organism>
<dbReference type="EMBL" id="NPDZ01000003">
    <property type="protein sequence ID" value="PJZ73901.1"/>
    <property type="molecule type" value="Genomic_DNA"/>
</dbReference>
<reference evidence="5 6" key="1">
    <citation type="submission" date="2017-07" db="EMBL/GenBank/DDBJ databases">
        <title>Leptospira spp. isolated from tropical soils.</title>
        <authorList>
            <person name="Thibeaux R."/>
            <person name="Iraola G."/>
            <person name="Ferres I."/>
            <person name="Bierque E."/>
            <person name="Girault D."/>
            <person name="Soupe-Gilbert M.-E."/>
            <person name="Picardeau M."/>
            <person name="Goarant C."/>
        </authorList>
    </citation>
    <scope>NUCLEOTIDE SEQUENCE [LARGE SCALE GENOMIC DNA]</scope>
    <source>
        <strain evidence="4 6">FH1-B-B1</strain>
        <strain evidence="3 5">FH1-B-C1</strain>
    </source>
</reference>
<evidence type="ECO:0000313" key="5">
    <source>
        <dbReference type="Proteomes" id="UP000231962"/>
    </source>
</evidence>
<dbReference type="OrthoDB" id="526867at2"/>
<comment type="caution">
    <text evidence="4">The sequence shown here is derived from an EMBL/GenBank/DDBJ whole genome shotgun (WGS) entry which is preliminary data.</text>
</comment>
<evidence type="ECO:0000256" key="1">
    <source>
        <dbReference type="SAM" id="Phobius"/>
    </source>
</evidence>
<dbReference type="PANTHER" id="PTHR46361:SF3">
    <property type="entry name" value="ELECTRON CARRIER_ PROTEIN DISULFIDE OXIDOREDUCTASE"/>
    <property type="match status" value="1"/>
</dbReference>
<dbReference type="InterPro" id="IPR006869">
    <property type="entry name" value="DUF547"/>
</dbReference>
<evidence type="ECO:0000313" key="6">
    <source>
        <dbReference type="Proteomes" id="UP000231990"/>
    </source>
</evidence>
<dbReference type="Proteomes" id="UP000231990">
    <property type="component" value="Unassembled WGS sequence"/>
</dbReference>
<proteinExistence type="predicted"/>